<dbReference type="SUPFAM" id="SSF49695">
    <property type="entry name" value="gamma-Crystallin-like"/>
    <property type="match status" value="1"/>
</dbReference>
<gene>
    <name evidence="3" type="ORF">ACFQMH_22055</name>
</gene>
<evidence type="ECO:0000313" key="3">
    <source>
        <dbReference type="EMBL" id="MFC7014358.1"/>
    </source>
</evidence>
<evidence type="ECO:0000256" key="1">
    <source>
        <dbReference type="SAM" id="MobiDB-lite"/>
    </source>
</evidence>
<feature type="signal peptide" evidence="2">
    <location>
        <begin position="1"/>
        <end position="25"/>
    </location>
</feature>
<feature type="region of interest" description="Disordered" evidence="1">
    <location>
        <begin position="67"/>
        <end position="86"/>
    </location>
</feature>
<keyword evidence="2" id="KW-0732">Signal</keyword>
<feature type="chain" id="PRO_5047422282" evidence="2">
    <location>
        <begin position="26"/>
        <end position="132"/>
    </location>
</feature>
<protein>
    <submittedName>
        <fullName evidence="3">Peptidase inhibitor family I36 protein</fullName>
    </submittedName>
</protein>
<dbReference type="RefSeq" id="WP_385869590.1">
    <property type="nucleotide sequence ID" value="NZ_JBHSYM010000048.1"/>
</dbReference>
<accession>A0ABW2E5N7</accession>
<evidence type="ECO:0000313" key="4">
    <source>
        <dbReference type="Proteomes" id="UP001596409"/>
    </source>
</evidence>
<dbReference type="Pfam" id="PF03995">
    <property type="entry name" value="Inhibitor_I36"/>
    <property type="match status" value="1"/>
</dbReference>
<dbReference type="Gene3D" id="2.60.20.10">
    <property type="entry name" value="Crystallins"/>
    <property type="match status" value="1"/>
</dbReference>
<comment type="caution">
    <text evidence="3">The sequence shown here is derived from an EMBL/GenBank/DDBJ whole genome shotgun (WGS) entry which is preliminary data.</text>
</comment>
<proteinExistence type="predicted"/>
<sequence>MIKNLMRAAAVAALVLCPMAVPASASSEPSVARAGIDCPSGYVCIYPEINFGGQPWVRRASDGSVKDLPSAIRDRGSSIRNNSDRTARVYEKRNHAGRWVCVTRSGGSIHDLRGYNLNDQTRSLKINRNDCG</sequence>
<keyword evidence="4" id="KW-1185">Reference proteome</keyword>
<name>A0ABW2E5N7_9ACTN</name>
<feature type="compositionally biased region" description="Basic and acidic residues" evidence="1">
    <location>
        <begin position="72"/>
        <end position="86"/>
    </location>
</feature>
<dbReference type="InterPro" id="IPR011024">
    <property type="entry name" value="G_crystallin-like"/>
</dbReference>
<evidence type="ECO:0000256" key="2">
    <source>
        <dbReference type="SAM" id="SignalP"/>
    </source>
</evidence>
<dbReference type="Proteomes" id="UP001596409">
    <property type="component" value="Unassembled WGS sequence"/>
</dbReference>
<dbReference type="EMBL" id="JBHSYM010000048">
    <property type="protein sequence ID" value="MFC7014358.1"/>
    <property type="molecule type" value="Genomic_DNA"/>
</dbReference>
<organism evidence="3 4">
    <name type="scientific">Streptomyces viridiviolaceus</name>
    <dbReference type="NCBI Taxonomy" id="68282"/>
    <lineage>
        <taxon>Bacteria</taxon>
        <taxon>Bacillati</taxon>
        <taxon>Actinomycetota</taxon>
        <taxon>Actinomycetes</taxon>
        <taxon>Kitasatosporales</taxon>
        <taxon>Streptomycetaceae</taxon>
        <taxon>Streptomyces</taxon>
    </lineage>
</organism>
<reference evidence="4" key="1">
    <citation type="journal article" date="2019" name="Int. J. Syst. Evol. Microbiol.">
        <title>The Global Catalogue of Microorganisms (GCM) 10K type strain sequencing project: providing services to taxonomists for standard genome sequencing and annotation.</title>
        <authorList>
            <consortium name="The Broad Institute Genomics Platform"/>
            <consortium name="The Broad Institute Genome Sequencing Center for Infectious Disease"/>
            <person name="Wu L."/>
            <person name="Ma J."/>
        </authorList>
    </citation>
    <scope>NUCLEOTIDE SEQUENCE [LARGE SCALE GENOMIC DNA]</scope>
    <source>
        <strain evidence="4">JCM 4855</strain>
    </source>
</reference>